<reference evidence="3 4" key="2">
    <citation type="journal article" date="2012" name="Stand. Genomic Sci.">
        <title>Complete genome sequence of the sulfate-reducing firmicute Desulfotomaculum ruminis type strain (DL(T)).</title>
        <authorList>
            <person name="Spring S."/>
            <person name="Visser M."/>
            <person name="Lu M."/>
            <person name="Copeland A."/>
            <person name="Lapidus A."/>
            <person name="Lucas S."/>
            <person name="Cheng J.F."/>
            <person name="Han C."/>
            <person name="Tapia R."/>
            <person name="Goodwin L.A."/>
            <person name="Pitluck S."/>
            <person name="Ivanova N."/>
            <person name="Land M."/>
            <person name="Hauser L."/>
            <person name="Larimer F."/>
            <person name="Rohde M."/>
            <person name="Goker M."/>
            <person name="Detter J.C."/>
            <person name="Kyrpides N.C."/>
            <person name="Woyke T."/>
            <person name="Schaap P.J."/>
            <person name="Plugge C.M."/>
            <person name="Muyzer G."/>
            <person name="Kuever J."/>
            <person name="Pereira I.A."/>
            <person name="Parshina S.N."/>
            <person name="Bernier-Latmani R."/>
            <person name="Stams A.J."/>
            <person name="Klenk H.P."/>
        </authorList>
    </citation>
    <scope>NUCLEOTIDE SEQUENCE [LARGE SCALE GENOMIC DNA]</scope>
    <source>
        <strain evidence="4">ATCC 23193 / DSM 2154 / NCIB 8452 / DL</strain>
    </source>
</reference>
<dbReference type="OrthoDB" id="2490564at2"/>
<proteinExistence type="inferred from homology"/>
<evidence type="ECO:0000256" key="1">
    <source>
        <dbReference type="ARBA" id="ARBA00009820"/>
    </source>
</evidence>
<evidence type="ECO:0000313" key="4">
    <source>
        <dbReference type="Proteomes" id="UP000009234"/>
    </source>
</evidence>
<dbReference type="HOGENOM" id="CLU_557512_0_0_9"/>
<keyword evidence="4" id="KW-1185">Reference proteome</keyword>
<dbReference type="Gene3D" id="2.120.10.30">
    <property type="entry name" value="TolB, C-terminal domain"/>
    <property type="match status" value="2"/>
</dbReference>
<feature type="transmembrane region" description="Helical" evidence="2">
    <location>
        <begin position="91"/>
        <end position="111"/>
    </location>
</feature>
<dbReference type="RefSeq" id="WP_013842646.1">
    <property type="nucleotide sequence ID" value="NC_015589.1"/>
</dbReference>
<dbReference type="EMBL" id="CP002780">
    <property type="protein sequence ID" value="AEG60890.1"/>
    <property type="molecule type" value="Genomic_DNA"/>
</dbReference>
<reference evidence="4" key="1">
    <citation type="submission" date="2011-05" db="EMBL/GenBank/DDBJ databases">
        <title>Complete sequence of Desulfotomaculum ruminis DSM 2154.</title>
        <authorList>
            <person name="Lucas S."/>
            <person name="Copeland A."/>
            <person name="Lapidus A."/>
            <person name="Cheng J.-F."/>
            <person name="Goodwin L."/>
            <person name="Pitluck S."/>
            <person name="Lu M."/>
            <person name="Detter J.C."/>
            <person name="Han C."/>
            <person name="Tapia R."/>
            <person name="Land M."/>
            <person name="Hauser L."/>
            <person name="Kyrpides N."/>
            <person name="Ivanova N."/>
            <person name="Mikhailova N."/>
            <person name="Pagani I."/>
            <person name="Stams A.J.M."/>
            <person name="Plugge C.M."/>
            <person name="Muyzer G."/>
            <person name="Kuever J."/>
            <person name="Parshina S.N."/>
            <person name="Ivanova A.E."/>
            <person name="Nazina T.N."/>
            <person name="Brambilla E."/>
            <person name="Spring S."/>
            <person name="Klenk H.-P."/>
            <person name="Woyke T."/>
        </authorList>
    </citation>
    <scope>NUCLEOTIDE SEQUENCE [LARGE SCALE GENOMIC DNA]</scope>
    <source>
        <strain evidence="4">ATCC 23193 / DSM 2154 / NCIB 8452 / DL</strain>
    </source>
</reference>
<dbReference type="InterPro" id="IPR011659">
    <property type="entry name" value="WD40"/>
</dbReference>
<accession>F6DQJ6</accession>
<dbReference type="KEGG" id="dru:Desru_2664"/>
<keyword evidence="2" id="KW-1133">Transmembrane helix</keyword>
<name>F6DQJ6_DESRL</name>
<protein>
    <submittedName>
        <fullName evidence="3">WD40-like beta Propeller containing protein</fullName>
    </submittedName>
</protein>
<dbReference type="AlphaFoldDB" id="F6DQJ6"/>
<evidence type="ECO:0000256" key="2">
    <source>
        <dbReference type="SAM" id="Phobius"/>
    </source>
</evidence>
<sequence length="475" mass="52686">MSKDDFRETETKVLPIENWLKARQEGEDGLSQLVGHMRQVREAVPVNRRLQSELRKKLLLRQQELQLAGRIVPESAAACPAGEPGKGWRRFTPVLGGVAVFLAVLALVGLWRQTGGQVILEAADSPQEITRFWTESQPLQPAVSPDGSKILVVRGGGMVLLSETGVQLASLEPPEGVYFHSPSWSPDGQRVSFVQGNREGTEEIRDLAADQLMSEAKASRLNSTMDHASDALQDNRIMKEGTPPTHINNMVFSPDGKKLAYVSTDAGGVARIFIRLQDGTSRLVTEGDYPAWGPDGQHLVVQRPSSDREGYDLYLVNLQTGGADLLGQGETPTWSNNGYLAFTVEKTQERVLTFMPNGEPQYSVRQQASEIRISYLGKDGSPALQRLSRGEGWLAGSSLLVEPENRVSGMVINWLRQQETTGDHEPKTLMLNEVNKCEGHVFGPEGKWLLYARRDGDTVALVKLRLEERWEKRRD</sequence>
<organism evidence="3 4">
    <name type="scientific">Desulforamulus ruminis (strain ATCC 23193 / DSM 2154 / NCIMB 8452 / DL)</name>
    <name type="common">Desulfotomaculum ruminis</name>
    <dbReference type="NCBI Taxonomy" id="696281"/>
    <lineage>
        <taxon>Bacteria</taxon>
        <taxon>Bacillati</taxon>
        <taxon>Bacillota</taxon>
        <taxon>Clostridia</taxon>
        <taxon>Eubacteriales</taxon>
        <taxon>Peptococcaceae</taxon>
        <taxon>Desulforamulus</taxon>
    </lineage>
</organism>
<dbReference type="PANTHER" id="PTHR36842">
    <property type="entry name" value="PROTEIN TOLB HOMOLOG"/>
    <property type="match status" value="1"/>
</dbReference>
<dbReference type="SUPFAM" id="SSF82171">
    <property type="entry name" value="DPP6 N-terminal domain-like"/>
    <property type="match status" value="1"/>
</dbReference>
<dbReference type="eggNOG" id="COG0823">
    <property type="taxonomic scope" value="Bacteria"/>
</dbReference>
<dbReference type="PANTHER" id="PTHR36842:SF1">
    <property type="entry name" value="PROTEIN TOLB"/>
    <property type="match status" value="1"/>
</dbReference>
<evidence type="ECO:0000313" key="3">
    <source>
        <dbReference type="EMBL" id="AEG60890.1"/>
    </source>
</evidence>
<comment type="similarity">
    <text evidence="1">Belongs to the TolB family.</text>
</comment>
<dbReference type="STRING" id="696281.Desru_2664"/>
<gene>
    <name evidence="3" type="ordered locus">Desru_2664</name>
</gene>
<dbReference type="Pfam" id="PF07676">
    <property type="entry name" value="PD40"/>
    <property type="match status" value="2"/>
</dbReference>
<keyword evidence="2" id="KW-0812">Transmembrane</keyword>
<keyword evidence="2" id="KW-0472">Membrane</keyword>
<dbReference type="InterPro" id="IPR011042">
    <property type="entry name" value="6-blade_b-propeller_TolB-like"/>
</dbReference>
<dbReference type="Proteomes" id="UP000009234">
    <property type="component" value="Chromosome"/>
</dbReference>